<proteinExistence type="predicted"/>
<sequence>MGMESSERIRAPHPLAAMAEPARAAWNVAELMLSQQQLKAAPRGDDRPIMLLPGLFNSDRSNFVMHGFLGKLGYRVFGWELGRNFGVRAVGAEAERLIERVEAIRDETGETVTMIGVSLGGIMARIVAHRRPDLVREIITISAPYAGSPTATNVWKAFELLTGEKIGDESVKARLAEAALPLPVPSTALWSRSDGLVNGLICRDDSCRAIEIHSSHMGVQLKPETLLAIADVLAGQAPDQR</sequence>
<keyword evidence="3" id="KW-1185">Reference proteome</keyword>
<evidence type="ECO:0000313" key="3">
    <source>
        <dbReference type="Proteomes" id="UP001427805"/>
    </source>
</evidence>
<dbReference type="EMBL" id="JBDIZK010000004">
    <property type="protein sequence ID" value="MEN3747126.1"/>
    <property type="molecule type" value="Genomic_DNA"/>
</dbReference>
<dbReference type="SUPFAM" id="SSF53474">
    <property type="entry name" value="alpha/beta-Hydrolases"/>
    <property type="match status" value="1"/>
</dbReference>
<feature type="domain" description="AB hydrolase-1" evidence="1">
    <location>
        <begin position="95"/>
        <end position="146"/>
    </location>
</feature>
<name>A0ABV0B8T0_9SPHN</name>
<comment type="caution">
    <text evidence="2">The sequence shown here is derived from an EMBL/GenBank/DDBJ whole genome shotgun (WGS) entry which is preliminary data.</text>
</comment>
<organism evidence="2 3">
    <name type="scientific">Sphingomonas rustica</name>
    <dbReference type="NCBI Taxonomy" id="3103142"/>
    <lineage>
        <taxon>Bacteria</taxon>
        <taxon>Pseudomonadati</taxon>
        <taxon>Pseudomonadota</taxon>
        <taxon>Alphaproteobacteria</taxon>
        <taxon>Sphingomonadales</taxon>
        <taxon>Sphingomonadaceae</taxon>
        <taxon>Sphingomonas</taxon>
    </lineage>
</organism>
<dbReference type="Pfam" id="PF00561">
    <property type="entry name" value="Abhydrolase_1"/>
    <property type="match status" value="1"/>
</dbReference>
<gene>
    <name evidence="2" type="ORF">TPR58_08100</name>
</gene>
<reference evidence="2 3" key="1">
    <citation type="submission" date="2024-05" db="EMBL/GenBank/DDBJ databases">
        <title>Sphingomonas sp. HF-S3 16S ribosomal RNA gene Genome sequencing and assembly.</title>
        <authorList>
            <person name="Lee H."/>
        </authorList>
    </citation>
    <scope>NUCLEOTIDE SEQUENCE [LARGE SCALE GENOMIC DNA]</scope>
    <source>
        <strain evidence="2 3">HF-S3</strain>
    </source>
</reference>
<evidence type="ECO:0000313" key="2">
    <source>
        <dbReference type="EMBL" id="MEN3747126.1"/>
    </source>
</evidence>
<keyword evidence="2" id="KW-0378">Hydrolase</keyword>
<accession>A0ABV0B8T0</accession>
<dbReference type="InterPro" id="IPR029058">
    <property type="entry name" value="AB_hydrolase_fold"/>
</dbReference>
<dbReference type="Gene3D" id="3.40.50.1820">
    <property type="entry name" value="alpha/beta hydrolase"/>
    <property type="match status" value="1"/>
</dbReference>
<evidence type="ECO:0000259" key="1">
    <source>
        <dbReference type="Pfam" id="PF00561"/>
    </source>
</evidence>
<dbReference type="RefSeq" id="WP_346246126.1">
    <property type="nucleotide sequence ID" value="NZ_JBDIZK010000004.1"/>
</dbReference>
<dbReference type="GO" id="GO:0016787">
    <property type="term" value="F:hydrolase activity"/>
    <property type="evidence" value="ECO:0007669"/>
    <property type="project" value="UniProtKB-KW"/>
</dbReference>
<dbReference type="Proteomes" id="UP001427805">
    <property type="component" value="Unassembled WGS sequence"/>
</dbReference>
<dbReference type="InterPro" id="IPR000073">
    <property type="entry name" value="AB_hydrolase_1"/>
</dbReference>
<protein>
    <submittedName>
        <fullName evidence="2">Alpha/beta fold hydrolase</fullName>
    </submittedName>
</protein>